<dbReference type="EMBL" id="JBHRTF010000004">
    <property type="protein sequence ID" value="MFC3115968.1"/>
    <property type="molecule type" value="Genomic_DNA"/>
</dbReference>
<name>A0ABV7FH50_9GAMM</name>
<gene>
    <name evidence="2" type="ORF">ACFODX_10395</name>
</gene>
<sequence>MSFDQNIIVNLSAISPVVSQEQFATFLGVTPDTVRGWIENDTLPHVKLGRQRFINVIVFVDDLKNGKTIFSRGDYGND</sequence>
<dbReference type="InterPro" id="IPR036388">
    <property type="entry name" value="WH-like_DNA-bd_sf"/>
</dbReference>
<keyword evidence="3" id="KW-1185">Reference proteome</keyword>
<dbReference type="SUPFAM" id="SSF46955">
    <property type="entry name" value="Putative DNA-binding domain"/>
    <property type="match status" value="1"/>
</dbReference>
<comment type="caution">
    <text evidence="2">The sequence shown here is derived from an EMBL/GenBank/DDBJ whole genome shotgun (WGS) entry which is preliminary data.</text>
</comment>
<reference evidence="3" key="1">
    <citation type="journal article" date="2019" name="Int. J. Syst. Evol. Microbiol.">
        <title>The Global Catalogue of Microorganisms (GCM) 10K type strain sequencing project: providing services to taxonomists for standard genome sequencing and annotation.</title>
        <authorList>
            <consortium name="The Broad Institute Genomics Platform"/>
            <consortium name="The Broad Institute Genome Sequencing Center for Infectious Disease"/>
            <person name="Wu L."/>
            <person name="Ma J."/>
        </authorList>
    </citation>
    <scope>NUCLEOTIDE SEQUENCE [LARGE SCALE GENOMIC DNA]</scope>
    <source>
        <strain evidence="3">KCTC 52237</strain>
    </source>
</reference>
<evidence type="ECO:0000313" key="3">
    <source>
        <dbReference type="Proteomes" id="UP001595555"/>
    </source>
</evidence>
<dbReference type="InterPro" id="IPR009061">
    <property type="entry name" value="DNA-bd_dom_put_sf"/>
</dbReference>
<dbReference type="Pfam" id="PF12728">
    <property type="entry name" value="HTH_17"/>
    <property type="match status" value="1"/>
</dbReference>
<organism evidence="2 3">
    <name type="scientific">Cellvibrio fontiphilus</name>
    <dbReference type="NCBI Taxonomy" id="1815559"/>
    <lineage>
        <taxon>Bacteria</taxon>
        <taxon>Pseudomonadati</taxon>
        <taxon>Pseudomonadota</taxon>
        <taxon>Gammaproteobacteria</taxon>
        <taxon>Cellvibrionales</taxon>
        <taxon>Cellvibrionaceae</taxon>
        <taxon>Cellvibrio</taxon>
    </lineage>
</organism>
<evidence type="ECO:0000259" key="1">
    <source>
        <dbReference type="Pfam" id="PF12728"/>
    </source>
</evidence>
<evidence type="ECO:0000313" key="2">
    <source>
        <dbReference type="EMBL" id="MFC3115968.1"/>
    </source>
</evidence>
<feature type="domain" description="Helix-turn-helix" evidence="1">
    <location>
        <begin position="20"/>
        <end position="55"/>
    </location>
</feature>
<dbReference type="Gene3D" id="1.10.10.10">
    <property type="entry name" value="Winged helix-like DNA-binding domain superfamily/Winged helix DNA-binding domain"/>
    <property type="match status" value="1"/>
</dbReference>
<proteinExistence type="predicted"/>
<protein>
    <submittedName>
        <fullName evidence="2">Helix-turn-helix domain-containing protein</fullName>
    </submittedName>
</protein>
<dbReference type="InterPro" id="IPR041657">
    <property type="entry name" value="HTH_17"/>
</dbReference>
<accession>A0ABV7FH50</accession>
<dbReference type="Proteomes" id="UP001595555">
    <property type="component" value="Unassembled WGS sequence"/>
</dbReference>
<dbReference type="RefSeq" id="WP_378118792.1">
    <property type="nucleotide sequence ID" value="NZ_JBHRTF010000004.1"/>
</dbReference>